<dbReference type="InterPro" id="IPR001242">
    <property type="entry name" value="Condensation_dom"/>
</dbReference>
<dbReference type="SUPFAM" id="SSF47336">
    <property type="entry name" value="ACP-like"/>
    <property type="match status" value="2"/>
</dbReference>
<feature type="domain" description="Carrier" evidence="5">
    <location>
        <begin position="1667"/>
        <end position="1741"/>
    </location>
</feature>
<dbReference type="CDD" id="cd05918">
    <property type="entry name" value="A_NRPS_SidN3_like"/>
    <property type="match status" value="1"/>
</dbReference>
<dbReference type="GO" id="GO:0016874">
    <property type="term" value="F:ligase activity"/>
    <property type="evidence" value="ECO:0007669"/>
    <property type="project" value="UniProtKB-KW"/>
</dbReference>
<dbReference type="NCBIfam" id="TIGR01733">
    <property type="entry name" value="AA-adenyl-dom"/>
    <property type="match status" value="2"/>
</dbReference>
<dbReference type="Proteomes" id="UP000799118">
    <property type="component" value="Unassembled WGS sequence"/>
</dbReference>
<dbReference type="InterPro" id="IPR023213">
    <property type="entry name" value="CAT-like_dom_sf"/>
</dbReference>
<dbReference type="InterPro" id="IPR042099">
    <property type="entry name" value="ANL_N_sf"/>
</dbReference>
<keyword evidence="3" id="KW-0436">Ligase</keyword>
<dbReference type="GO" id="GO:0031177">
    <property type="term" value="F:phosphopantetheine binding"/>
    <property type="evidence" value="ECO:0007669"/>
    <property type="project" value="TreeGrafter"/>
</dbReference>
<keyword evidence="4" id="KW-0511">Multifunctional enzyme</keyword>
<evidence type="ECO:0000313" key="6">
    <source>
        <dbReference type="EMBL" id="KAE9384858.1"/>
    </source>
</evidence>
<accession>A0A6A4GHA4</accession>
<evidence type="ECO:0000256" key="3">
    <source>
        <dbReference type="ARBA" id="ARBA00022598"/>
    </source>
</evidence>
<evidence type="ECO:0000259" key="5">
    <source>
        <dbReference type="PROSITE" id="PS50075"/>
    </source>
</evidence>
<protein>
    <submittedName>
        <fullName evidence="6">Acetyl-CoA synthetase-like protein</fullName>
    </submittedName>
</protein>
<name>A0A6A4GHA4_9AGAR</name>
<evidence type="ECO:0000256" key="1">
    <source>
        <dbReference type="ARBA" id="ARBA00022450"/>
    </source>
</evidence>
<dbReference type="EMBL" id="ML770069">
    <property type="protein sequence ID" value="KAE9384858.1"/>
    <property type="molecule type" value="Genomic_DNA"/>
</dbReference>
<evidence type="ECO:0000256" key="4">
    <source>
        <dbReference type="ARBA" id="ARBA00023268"/>
    </source>
</evidence>
<dbReference type="InterPro" id="IPR000873">
    <property type="entry name" value="AMP-dep_synth/lig_dom"/>
</dbReference>
<dbReference type="Pfam" id="PF12697">
    <property type="entry name" value="Abhydrolase_6"/>
    <property type="match status" value="1"/>
</dbReference>
<evidence type="ECO:0000256" key="2">
    <source>
        <dbReference type="ARBA" id="ARBA00022553"/>
    </source>
</evidence>
<dbReference type="SUPFAM" id="SSF53474">
    <property type="entry name" value="alpha/beta-Hydrolases"/>
    <property type="match status" value="1"/>
</dbReference>
<dbReference type="InterPro" id="IPR029058">
    <property type="entry name" value="AB_hydrolase_fold"/>
</dbReference>
<dbReference type="Gene3D" id="3.40.50.12780">
    <property type="entry name" value="N-terminal domain of ligase-like"/>
    <property type="match status" value="2"/>
</dbReference>
<dbReference type="Gene3D" id="1.10.1200.10">
    <property type="entry name" value="ACP-like"/>
    <property type="match status" value="2"/>
</dbReference>
<dbReference type="FunFam" id="3.30.300.30:FF:000015">
    <property type="entry name" value="Nonribosomal peptide synthase SidD"/>
    <property type="match status" value="1"/>
</dbReference>
<dbReference type="Pfam" id="PF00668">
    <property type="entry name" value="Condensation"/>
    <property type="match status" value="1"/>
</dbReference>
<dbReference type="GO" id="GO:0044550">
    <property type="term" value="P:secondary metabolite biosynthetic process"/>
    <property type="evidence" value="ECO:0007669"/>
    <property type="project" value="TreeGrafter"/>
</dbReference>
<dbReference type="Gene3D" id="3.30.300.30">
    <property type="match status" value="2"/>
</dbReference>
<dbReference type="PROSITE" id="PS50075">
    <property type="entry name" value="CARRIER"/>
    <property type="match status" value="2"/>
</dbReference>
<feature type="domain" description="Carrier" evidence="5">
    <location>
        <begin position="573"/>
        <end position="649"/>
    </location>
</feature>
<dbReference type="Pfam" id="PF00550">
    <property type="entry name" value="PP-binding"/>
    <property type="match status" value="2"/>
</dbReference>
<dbReference type="Gene3D" id="3.30.559.10">
    <property type="entry name" value="Chloramphenicol acetyltransferase-like domain"/>
    <property type="match status" value="1"/>
</dbReference>
<organism evidence="6 7">
    <name type="scientific">Gymnopus androsaceus JB14</name>
    <dbReference type="NCBI Taxonomy" id="1447944"/>
    <lineage>
        <taxon>Eukaryota</taxon>
        <taxon>Fungi</taxon>
        <taxon>Dikarya</taxon>
        <taxon>Basidiomycota</taxon>
        <taxon>Agaricomycotina</taxon>
        <taxon>Agaricomycetes</taxon>
        <taxon>Agaricomycetidae</taxon>
        <taxon>Agaricales</taxon>
        <taxon>Marasmiineae</taxon>
        <taxon>Omphalotaceae</taxon>
        <taxon>Gymnopus</taxon>
    </lineage>
</organism>
<dbReference type="PROSITE" id="PS00455">
    <property type="entry name" value="AMP_BINDING"/>
    <property type="match status" value="2"/>
</dbReference>
<dbReference type="CDD" id="cd05930">
    <property type="entry name" value="A_NRPS"/>
    <property type="match status" value="1"/>
</dbReference>
<dbReference type="PANTHER" id="PTHR45527:SF1">
    <property type="entry name" value="FATTY ACID SYNTHASE"/>
    <property type="match status" value="1"/>
</dbReference>
<dbReference type="FunFam" id="3.40.50.980:FF:000001">
    <property type="entry name" value="Non-ribosomal peptide synthetase"/>
    <property type="match status" value="1"/>
</dbReference>
<dbReference type="InterPro" id="IPR010071">
    <property type="entry name" value="AA_adenyl_dom"/>
</dbReference>
<gene>
    <name evidence="6" type="ORF">BT96DRAFT_1094288</name>
</gene>
<keyword evidence="7" id="KW-1185">Reference proteome</keyword>
<dbReference type="GO" id="GO:0005737">
    <property type="term" value="C:cytoplasm"/>
    <property type="evidence" value="ECO:0007669"/>
    <property type="project" value="TreeGrafter"/>
</dbReference>
<dbReference type="InterPro" id="IPR009081">
    <property type="entry name" value="PP-bd_ACP"/>
</dbReference>
<sequence length="1988" mass="218383">MKMPTQNISTLLSPEDMQLLSWGSPGDHRTSAEPRLSTIHKYIWEAAHRRPNAIALHWWSGKSDEEIQLSYAQLEKRVDALARRLAHIDVKRGDIVLAFFEKGIQMIVGILGILKTGAAYVPLDINHPPERIRAISSLTCPKLCLTTSSLSSAVASHLPHVQIVSLDSANESWEQYLPPFQPKCEATGEDLCYIMYTSGSTGTPKGVMVQHSAVVASVIDGPEANQILRSEGSEGKLRTLGLSNYAFDVSIWDIFLTLTSGGTLCLAPTDLMLNELTHVLNRMKITFLETTPTLLVLVDPAEVPTLNTIYSTGEPLSFHLRNRFLSVKNVGREIRFGNGGAPTETTVMSIFTLLDSSPANSDSRIFGKPFGWNRAYVLDNNEKLCPPGTVGDLWIGGPQVTKGYLGREDLTKAAYCEDIFFAGTMYNTGDLCSWMTDGSGRLLHHGRKDGQVKIRGQRVEVGEVESAIRECEGGSMRDVFVCKIITDVGTELLVALLVSNKTAFEEASLMKALHAKLPSYMVPSAAINLSAFPITPNGKQNNRALKDLAQIHIKERLELSISHNRQAYDTETYLLSSLEKAVISVWSACLDIGESAVPMDSNFLSCGGDSISAIGATIALRKHGFHLSFADFLHLGTVREQIHALSNMCFDTNHSMHDISYRAFELIDPSLKEDILIDCIGHGYQEEDIEDAYLCTPLVSGLISLSVNHPHAYTAHFAFRKDNGYNLAHLKAAWLLVLQRHPILRTAGLVTCKGIAQFIVSSECASCMMWTDAQFQTQVECDHAAELHIHNSPGFALGVIPICIALFEGPESSILTWQMHHSQYDGWCFPQILRDLHTAYAISEGHSSIQWSSPTSPYPLFVRWLSQQDTSESLKWWTSELQDIAALSWPENVLPNDEVPLTDGLSVRSWVCGEALALACAKHGITVSSFVRAALGILLSMYANTNDVVYGVVASGRSGDLKGVESIVGPCIVTLPCRMKINPDDLLFSLLNDVQINSIKSSAHHNVGLPEILKSNPSTSLNVLLTVENISGLFNNTDELLGDYLKGHHLEMNYALAVTIFPSPDGHELRCQFEWDSRLLSTSDIDYFSTHLIHAFQKILDSGPSTTIGHLNILSSAEETFLKAIGTGSKPDITFTGYSSFPELLDHISHQFPCGVAIEHVNGAAMTYKELSERSNQVATGLRSKGVGPEVMVPVLFDKDSSQIDTIVAFVSIMKAGGAFVPLDASWPVDRITACVQQTNCGFLICDAATPDVAHVIDTSIIALDEILHDQNSLAPSDVQLQPEALAYVMFTSGSTGKPKGVLIEHGNIMAYIANGHTIFPLKDVKRMLHFSPYTFDQGLADIFLTVSVGATLILADMTDMISDMSAILTSSKVDYALMTPAVAQMINFDVEYPHLKTLVVGGEKCPRQLSEAWRTRVKFIDAYGPTEATVHCVSSNHTISFQGPGVIGRPLGSCKAYILKELNLVPVGVIGELCIAGPQLARGYLDASETTAEVFVPNPFSSGERLYRTGDLARWTANGNIEYLGRMDGGYVKLNGLRVDLGEVETALTSVKEIHGVVEVVKYEGRSRLLAFLSRHTLVGGSARVEAMPELYTYAPIVHNLRGACRRALPSYMIPDMWLVLNCIPQAASNKIDRRQLRILFQKLESSPGDLQYIAHVLNSTDNAIDPEDAFEQIIANIWMELLGLKEVTVHDDFFTIGGNSILTVVCLGRFKAMGWAISLKEFHEARTISRLAEIIKLSARDCTSNTISNANVGGLVVQIHSVELDEERSKSPIWFIHGGGGFISPHYGLLDPLGREVCGISNPSTDSESLSQNYPTIDSFTEHYLSLIPMDRSIYLAGWSSGGTLALAMAAARVKSGLPIKGVILIDSSNTLGWKIKFRTTFNSMKGAHLRHIRPLLETAEQPYCPVPVLLIRSERPFTINGKPLNEYPPLLHGQTEDARLLHNFYDMEKMPNCKIVTIPGSDHISLMSNVLHRSQLCDHIRDWCT</sequence>
<dbReference type="GO" id="GO:0043041">
    <property type="term" value="P:amino acid activation for nonribosomal peptide biosynthetic process"/>
    <property type="evidence" value="ECO:0007669"/>
    <property type="project" value="TreeGrafter"/>
</dbReference>
<keyword evidence="1" id="KW-0596">Phosphopantetheine</keyword>
<dbReference type="InterPro" id="IPR020845">
    <property type="entry name" value="AMP-binding_CS"/>
</dbReference>
<dbReference type="InterPro" id="IPR000073">
    <property type="entry name" value="AB_hydrolase_1"/>
</dbReference>
<dbReference type="OrthoDB" id="416786at2759"/>
<dbReference type="Pfam" id="PF00501">
    <property type="entry name" value="AMP-binding"/>
    <property type="match status" value="2"/>
</dbReference>
<reference evidence="6" key="1">
    <citation type="journal article" date="2019" name="Environ. Microbiol.">
        <title>Fungal ecological strategies reflected in gene transcription - a case study of two litter decomposers.</title>
        <authorList>
            <person name="Barbi F."/>
            <person name="Kohler A."/>
            <person name="Barry K."/>
            <person name="Baskaran P."/>
            <person name="Daum C."/>
            <person name="Fauchery L."/>
            <person name="Ihrmark K."/>
            <person name="Kuo A."/>
            <person name="LaButti K."/>
            <person name="Lipzen A."/>
            <person name="Morin E."/>
            <person name="Grigoriev I.V."/>
            <person name="Henrissat B."/>
            <person name="Lindahl B."/>
            <person name="Martin F."/>
        </authorList>
    </citation>
    <scope>NUCLEOTIDE SEQUENCE</scope>
    <source>
        <strain evidence="6">JB14</strain>
    </source>
</reference>
<proteinExistence type="predicted"/>
<dbReference type="Gene3D" id="3.40.50.1820">
    <property type="entry name" value="alpha/beta hydrolase"/>
    <property type="match status" value="1"/>
</dbReference>
<dbReference type="InterPro" id="IPR045851">
    <property type="entry name" value="AMP-bd_C_sf"/>
</dbReference>
<keyword evidence="2" id="KW-0597">Phosphoprotein</keyword>
<dbReference type="SUPFAM" id="SSF56801">
    <property type="entry name" value="Acetyl-CoA synthetase-like"/>
    <property type="match status" value="2"/>
</dbReference>
<dbReference type="SUPFAM" id="SSF52777">
    <property type="entry name" value="CoA-dependent acyltransferases"/>
    <property type="match status" value="2"/>
</dbReference>
<dbReference type="PANTHER" id="PTHR45527">
    <property type="entry name" value="NONRIBOSOMAL PEPTIDE SYNTHETASE"/>
    <property type="match status" value="1"/>
</dbReference>
<dbReference type="InterPro" id="IPR036736">
    <property type="entry name" value="ACP-like_sf"/>
</dbReference>
<evidence type="ECO:0000313" key="7">
    <source>
        <dbReference type="Proteomes" id="UP000799118"/>
    </source>
</evidence>
<dbReference type="Gene3D" id="3.30.559.30">
    <property type="entry name" value="Nonribosomal peptide synthetase, condensation domain"/>
    <property type="match status" value="1"/>
</dbReference>